<feature type="domain" description="TM2" evidence="7">
    <location>
        <begin position="153"/>
        <end position="211"/>
    </location>
</feature>
<evidence type="ECO:0000259" key="7">
    <source>
        <dbReference type="Pfam" id="PF05154"/>
    </source>
</evidence>
<feature type="region of interest" description="Disordered" evidence="5">
    <location>
        <begin position="1"/>
        <end position="136"/>
    </location>
</feature>
<protein>
    <submittedName>
        <fullName evidence="8">TM2 domain-containing protein</fullName>
    </submittedName>
</protein>
<dbReference type="InterPro" id="IPR007829">
    <property type="entry name" value="TM2"/>
</dbReference>
<comment type="caution">
    <text evidence="8">The sequence shown here is derived from an EMBL/GenBank/DDBJ whole genome shotgun (WGS) entry which is preliminary data.</text>
</comment>
<evidence type="ECO:0000256" key="4">
    <source>
        <dbReference type="ARBA" id="ARBA00023136"/>
    </source>
</evidence>
<dbReference type="GO" id="GO:0016020">
    <property type="term" value="C:membrane"/>
    <property type="evidence" value="ECO:0007669"/>
    <property type="project" value="UniProtKB-SubCell"/>
</dbReference>
<proteinExistence type="predicted"/>
<keyword evidence="2 6" id="KW-0812">Transmembrane</keyword>
<gene>
    <name evidence="8" type="ORF">CYJ32_01990</name>
</gene>
<reference evidence="8 9" key="1">
    <citation type="submission" date="2017-12" db="EMBL/GenBank/DDBJ databases">
        <title>Phylogenetic diversity of female urinary microbiome.</title>
        <authorList>
            <person name="Thomas-White K."/>
            <person name="Wolfe A.J."/>
        </authorList>
    </citation>
    <scope>NUCLEOTIDE SEQUENCE [LARGE SCALE GENOMIC DNA]</scope>
    <source>
        <strain evidence="8 9">UMB0064</strain>
    </source>
</reference>
<dbReference type="RefSeq" id="WP_101541204.1">
    <property type="nucleotide sequence ID" value="NZ_JAHACM010000005.1"/>
</dbReference>
<comment type="subcellular location">
    <subcellularLocation>
        <location evidence="1">Membrane</location>
        <topology evidence="1">Multi-pass membrane protein</topology>
    </subcellularLocation>
</comment>
<feature type="transmembrane region" description="Helical" evidence="6">
    <location>
        <begin position="182"/>
        <end position="215"/>
    </location>
</feature>
<dbReference type="Pfam" id="PF05154">
    <property type="entry name" value="TM2"/>
    <property type="match status" value="1"/>
</dbReference>
<feature type="compositionally biased region" description="Low complexity" evidence="5">
    <location>
        <begin position="37"/>
        <end position="123"/>
    </location>
</feature>
<organism evidence="8 9">
    <name type="scientific">Alloscardovia omnicolens</name>
    <dbReference type="NCBI Taxonomy" id="419015"/>
    <lineage>
        <taxon>Bacteria</taxon>
        <taxon>Bacillati</taxon>
        <taxon>Actinomycetota</taxon>
        <taxon>Actinomycetes</taxon>
        <taxon>Bifidobacteriales</taxon>
        <taxon>Bifidobacteriaceae</taxon>
        <taxon>Alloscardovia</taxon>
    </lineage>
</organism>
<dbReference type="Proteomes" id="UP000242263">
    <property type="component" value="Unassembled WGS sequence"/>
</dbReference>
<accession>A0A2I1M7X2</accession>
<feature type="transmembrane region" description="Helical" evidence="6">
    <location>
        <begin position="157"/>
        <end position="176"/>
    </location>
</feature>
<evidence type="ECO:0000313" key="8">
    <source>
        <dbReference type="EMBL" id="PKZ16224.1"/>
    </source>
</evidence>
<name>A0A2I1M7X2_9BIFI</name>
<evidence type="ECO:0000256" key="3">
    <source>
        <dbReference type="ARBA" id="ARBA00022989"/>
    </source>
</evidence>
<dbReference type="AlphaFoldDB" id="A0A2I1M7X2"/>
<feature type="compositionally biased region" description="Polar residues" evidence="5">
    <location>
        <begin position="20"/>
        <end position="29"/>
    </location>
</feature>
<evidence type="ECO:0000256" key="6">
    <source>
        <dbReference type="SAM" id="Phobius"/>
    </source>
</evidence>
<evidence type="ECO:0000313" key="9">
    <source>
        <dbReference type="Proteomes" id="UP000242263"/>
    </source>
</evidence>
<evidence type="ECO:0000256" key="5">
    <source>
        <dbReference type="SAM" id="MobiDB-lite"/>
    </source>
</evidence>
<dbReference type="EMBL" id="PKGU01000001">
    <property type="protein sequence ID" value="PKZ16224.1"/>
    <property type="molecule type" value="Genomic_DNA"/>
</dbReference>
<evidence type="ECO:0000256" key="1">
    <source>
        <dbReference type="ARBA" id="ARBA00004141"/>
    </source>
</evidence>
<sequence>MSNEPYEQFGQDESVYPHNADNTVNSEFNGDSVANDANAGAPAAQAYAQPHPQVQPAQAPSQVYEQQPYVQAQPQYAQPVQPQYTQPTQQAPYAQQAPYGQQVPYGQPQPQQQAPYGQYVPPQFNNGVPNAGTPGVSGAPGAFPQAQPLMVGSKSKIVAAVLAFFLGALGIHNFYLGKTTRAIVQLLMTVVGWILILPPIICGIWAFVEFILILVSSPGSSYHKDGYGLELQD</sequence>
<keyword evidence="4 6" id="KW-0472">Membrane</keyword>
<evidence type="ECO:0000256" key="2">
    <source>
        <dbReference type="ARBA" id="ARBA00022692"/>
    </source>
</evidence>
<keyword evidence="3 6" id="KW-1133">Transmembrane helix</keyword>